<evidence type="ECO:0008006" key="4">
    <source>
        <dbReference type="Google" id="ProtNLM"/>
    </source>
</evidence>
<protein>
    <recommendedName>
        <fullName evidence="4">DUF805 domain-containing protein</fullName>
    </recommendedName>
</protein>
<keyword evidence="1" id="KW-0472">Membrane</keyword>
<dbReference type="GO" id="GO:0016020">
    <property type="term" value="C:membrane"/>
    <property type="evidence" value="ECO:0007669"/>
    <property type="project" value="InterPro"/>
</dbReference>
<evidence type="ECO:0000256" key="1">
    <source>
        <dbReference type="SAM" id="Phobius"/>
    </source>
</evidence>
<name>A0A2U0SGB0_9SPHN</name>
<sequence length="163" mass="17222">MTAASYRDGVSLRNGLRAIGQSFVARGRATRSELTSALILAGLAEALLFLVIHFFHPPTAPGLTVLWRRVAFEQSLALLPLVPLIGIGVRRLHDVGVSAVPGILLALIALASDLNQQLAAIGLHEGIPMPAWAGPIALLILAVALFWSPSAGANRFGPDPRTR</sequence>
<feature type="transmembrane region" description="Helical" evidence="1">
    <location>
        <begin position="67"/>
        <end position="88"/>
    </location>
</feature>
<reference evidence="2 3" key="1">
    <citation type="submission" date="2018-05" db="EMBL/GenBank/DDBJ databases">
        <title>Description of Sphingomonas pokkalii sp nov, isolated from the rhizosphere of saline tolerant pokkali rice and its draft genome analysis.</title>
        <authorList>
            <person name="Menon R."/>
            <person name="Kumari S."/>
            <person name="Rameshkumar N."/>
        </authorList>
    </citation>
    <scope>NUCLEOTIDE SEQUENCE [LARGE SCALE GENOMIC DNA]</scope>
    <source>
        <strain evidence="2 3">L3B27</strain>
    </source>
</reference>
<keyword evidence="1" id="KW-1133">Transmembrane helix</keyword>
<keyword evidence="3" id="KW-1185">Reference proteome</keyword>
<dbReference type="Pfam" id="PF05656">
    <property type="entry name" value="DUF805"/>
    <property type="match status" value="1"/>
</dbReference>
<organism evidence="2 3">
    <name type="scientific">Sphingomonas pokkalii</name>
    <dbReference type="NCBI Taxonomy" id="2175090"/>
    <lineage>
        <taxon>Bacteria</taxon>
        <taxon>Pseudomonadati</taxon>
        <taxon>Pseudomonadota</taxon>
        <taxon>Alphaproteobacteria</taxon>
        <taxon>Sphingomonadales</taxon>
        <taxon>Sphingomonadaceae</taxon>
        <taxon>Sphingomonas</taxon>
    </lineage>
</organism>
<dbReference type="EMBL" id="QENQ01000001">
    <property type="protein sequence ID" value="PVX30409.1"/>
    <property type="molecule type" value="Genomic_DNA"/>
</dbReference>
<feature type="transmembrane region" description="Helical" evidence="1">
    <location>
        <begin position="34"/>
        <end position="55"/>
    </location>
</feature>
<comment type="caution">
    <text evidence="2">The sequence shown here is derived from an EMBL/GenBank/DDBJ whole genome shotgun (WGS) entry which is preliminary data.</text>
</comment>
<accession>A0A2U0SGB0</accession>
<dbReference type="RefSeq" id="WP_116469821.1">
    <property type="nucleotide sequence ID" value="NZ_QENQ01000001.1"/>
</dbReference>
<dbReference type="InterPro" id="IPR008523">
    <property type="entry name" value="DUF805"/>
</dbReference>
<dbReference type="AlphaFoldDB" id="A0A2U0SGB0"/>
<gene>
    <name evidence="2" type="ORF">DD559_14535</name>
</gene>
<dbReference type="OrthoDB" id="9812349at2"/>
<proteinExistence type="predicted"/>
<evidence type="ECO:0000313" key="2">
    <source>
        <dbReference type="EMBL" id="PVX30409.1"/>
    </source>
</evidence>
<dbReference type="Proteomes" id="UP000245890">
    <property type="component" value="Unassembled WGS sequence"/>
</dbReference>
<keyword evidence="1" id="KW-0812">Transmembrane</keyword>
<feature type="transmembrane region" description="Helical" evidence="1">
    <location>
        <begin position="132"/>
        <end position="153"/>
    </location>
</feature>
<feature type="transmembrane region" description="Helical" evidence="1">
    <location>
        <begin position="95"/>
        <end position="112"/>
    </location>
</feature>
<evidence type="ECO:0000313" key="3">
    <source>
        <dbReference type="Proteomes" id="UP000245890"/>
    </source>
</evidence>